<protein>
    <submittedName>
        <fullName evidence="5">Uncharacterized protein</fullName>
    </submittedName>
</protein>
<evidence type="ECO:0000256" key="1">
    <source>
        <dbReference type="ARBA" id="ARBA00007381"/>
    </source>
</evidence>
<keyword evidence="6" id="KW-1185">Reference proteome</keyword>
<evidence type="ECO:0000313" key="5">
    <source>
        <dbReference type="EMBL" id="CAG7823136.1"/>
    </source>
</evidence>
<comment type="similarity">
    <text evidence="1 4">Belongs to the heat shock protein 70 family.</text>
</comment>
<dbReference type="InterPro" id="IPR018181">
    <property type="entry name" value="Heat_shock_70_CS"/>
</dbReference>
<evidence type="ECO:0000256" key="3">
    <source>
        <dbReference type="ARBA" id="ARBA00022840"/>
    </source>
</evidence>
<dbReference type="Proteomes" id="UP000708208">
    <property type="component" value="Unassembled WGS sequence"/>
</dbReference>
<gene>
    <name evidence="5" type="ORF">AFUS01_LOCUS33370</name>
</gene>
<name>A0A8J2PQ14_9HEXA</name>
<reference evidence="5" key="1">
    <citation type="submission" date="2021-06" db="EMBL/GenBank/DDBJ databases">
        <authorList>
            <person name="Hodson N. C."/>
            <person name="Mongue J. A."/>
            <person name="Jaron S. K."/>
        </authorList>
    </citation>
    <scope>NUCLEOTIDE SEQUENCE</scope>
</reference>
<keyword evidence="2 4" id="KW-0547">Nucleotide-binding</keyword>
<dbReference type="InterPro" id="IPR013126">
    <property type="entry name" value="Hsp_70_fam"/>
</dbReference>
<keyword evidence="3 4" id="KW-0067">ATP-binding</keyword>
<dbReference type="PROSITE" id="PS00329">
    <property type="entry name" value="HSP70_2"/>
    <property type="match status" value="1"/>
</dbReference>
<dbReference type="PANTHER" id="PTHR19375">
    <property type="entry name" value="HEAT SHOCK PROTEIN 70KDA"/>
    <property type="match status" value="1"/>
</dbReference>
<accession>A0A8J2PQ14</accession>
<dbReference type="GO" id="GO:0005524">
    <property type="term" value="F:ATP binding"/>
    <property type="evidence" value="ECO:0007669"/>
    <property type="project" value="UniProtKB-KW"/>
</dbReference>
<sequence>MFSRSNSISIPVSENVPIGIDFGQQSACTCAIQNSKVKIIPSQNGSSRTPCYFSSWADQSSGNWYHDVGHNAKIASIQAVPSFPLREPILSQLFEDQFANLQQLDVNMNHQVGNPSTQKIIPIREIKRLMGRTFDDLEALQGQLPFRILNNQNSPTVEAEHLRWKDQGKTVFPQEVSANLFQNLKETAAKHLQAVVTDCVITVPARFDWFQRLAVKDSAVIAGFEVVHLINESTAATIAYYNDSLPKRPENVLVFDLGSSSLDLTVLAIDGIRIETTAIGGNSNFGGEAFTDSLTEFCLTKFKLSNRFKGTDNFNSLSLAELKNKCEWVKEDLSKLVAQKIKSAWLNPRLLDELLTKEDLKVFLKTEAHIDLLSKEELIFLLSKQVRSILYNDGKTSSSTLLITDNLVKLFKKKIRASLLKNQNLLNRIVRDVKVFKFHEDLNLEVQLSAQDFHKLNKFNVDKALEILNEFLNGNKIRKDQIDRVILAGSSTKIPHLEDMLESYFEDVPISNSINPQVVVAYGAAIQALSMRFIEGDYLPTKKEISEKVLRIRCGFSVPFSIGVLITDPEEKKVLNGDFGVVISRNTQIPCSVYRDFSMTVIRGSCDVKIYVGESNFVAENSFWAGFELKGLPSTRNRKCKIGFTMEVSDGGMLRVNTYCWNDKRIMEGTIVDGFQGRAMKSNYIHVLK</sequence>
<evidence type="ECO:0000313" key="6">
    <source>
        <dbReference type="Proteomes" id="UP000708208"/>
    </source>
</evidence>
<dbReference type="Pfam" id="PF00012">
    <property type="entry name" value="HSP70"/>
    <property type="match status" value="2"/>
</dbReference>
<dbReference type="EMBL" id="CAJVCH010528499">
    <property type="protein sequence ID" value="CAG7823136.1"/>
    <property type="molecule type" value="Genomic_DNA"/>
</dbReference>
<evidence type="ECO:0000256" key="2">
    <source>
        <dbReference type="ARBA" id="ARBA00022741"/>
    </source>
</evidence>
<dbReference type="GO" id="GO:0140662">
    <property type="term" value="F:ATP-dependent protein folding chaperone"/>
    <property type="evidence" value="ECO:0007669"/>
    <property type="project" value="InterPro"/>
</dbReference>
<evidence type="ECO:0000256" key="4">
    <source>
        <dbReference type="RuleBase" id="RU003322"/>
    </source>
</evidence>
<proteinExistence type="inferred from homology"/>
<organism evidence="5 6">
    <name type="scientific">Allacma fusca</name>
    <dbReference type="NCBI Taxonomy" id="39272"/>
    <lineage>
        <taxon>Eukaryota</taxon>
        <taxon>Metazoa</taxon>
        <taxon>Ecdysozoa</taxon>
        <taxon>Arthropoda</taxon>
        <taxon>Hexapoda</taxon>
        <taxon>Collembola</taxon>
        <taxon>Symphypleona</taxon>
        <taxon>Sminthuridae</taxon>
        <taxon>Allacma</taxon>
    </lineage>
</organism>
<dbReference type="AlphaFoldDB" id="A0A8J2PQ14"/>
<comment type="caution">
    <text evidence="5">The sequence shown here is derived from an EMBL/GenBank/DDBJ whole genome shotgun (WGS) entry which is preliminary data.</text>
</comment>